<reference evidence="1" key="1">
    <citation type="submission" date="2020-10" db="EMBL/GenBank/DDBJ databases">
        <authorList>
            <person name="Castelo-Branco R."/>
            <person name="Eusebio N."/>
            <person name="Adriana R."/>
            <person name="Vieira A."/>
            <person name="Brugerolle De Fraissinette N."/>
            <person name="Rezende De Castro R."/>
            <person name="Schneider M.P."/>
            <person name="Vasconcelos V."/>
            <person name="Leao P.N."/>
        </authorList>
    </citation>
    <scope>NUCLEOTIDE SEQUENCE</scope>
    <source>
        <strain evidence="1">LEGE 11479</strain>
    </source>
</reference>
<protein>
    <submittedName>
        <fullName evidence="1">Uncharacterized protein</fullName>
    </submittedName>
</protein>
<accession>A0A929FB03</accession>
<organism evidence="1 2">
    <name type="scientific">Leptolyngbya cf. ectocarpi LEGE 11479</name>
    <dbReference type="NCBI Taxonomy" id="1828722"/>
    <lineage>
        <taxon>Bacteria</taxon>
        <taxon>Bacillati</taxon>
        <taxon>Cyanobacteriota</taxon>
        <taxon>Cyanophyceae</taxon>
        <taxon>Leptolyngbyales</taxon>
        <taxon>Leptolyngbyaceae</taxon>
        <taxon>Leptolyngbya group</taxon>
        <taxon>Leptolyngbya</taxon>
    </lineage>
</organism>
<evidence type="ECO:0000313" key="2">
    <source>
        <dbReference type="Proteomes" id="UP000615026"/>
    </source>
</evidence>
<sequence length="155" mass="16824">MILTLIALVIGYCGGSESEPPLAEPRIRISGPPNARYSYTLEQYGHYGDAGIGLISSNFGAQYIPELGIVEKALKPQGVGYYLSVAPEEIRFEASGDANDSNTNVAMKSYNPSVTFVITLLDGETVVKIKSSNNRRRMAVIDYGEIPNHARPVTQ</sequence>
<dbReference type="EMBL" id="JADEXP010000529">
    <property type="protein sequence ID" value="MBE9070775.1"/>
    <property type="molecule type" value="Genomic_DNA"/>
</dbReference>
<dbReference type="Proteomes" id="UP000615026">
    <property type="component" value="Unassembled WGS sequence"/>
</dbReference>
<keyword evidence="2" id="KW-1185">Reference proteome</keyword>
<proteinExistence type="predicted"/>
<evidence type="ECO:0000313" key="1">
    <source>
        <dbReference type="EMBL" id="MBE9070775.1"/>
    </source>
</evidence>
<comment type="caution">
    <text evidence="1">The sequence shown here is derived from an EMBL/GenBank/DDBJ whole genome shotgun (WGS) entry which is preliminary data.</text>
</comment>
<dbReference type="AlphaFoldDB" id="A0A929FB03"/>
<gene>
    <name evidence="1" type="ORF">IQ260_29485</name>
</gene>
<name>A0A929FB03_LEPEC</name>